<dbReference type="AlphaFoldDB" id="A0A0R3TUL2"/>
<keyword evidence="2" id="KW-1185">Reference proteome</keyword>
<accession>A0A0R3TUL2</accession>
<evidence type="ECO:0000313" key="3">
    <source>
        <dbReference type="WBParaSite" id="HNAJ_0001145701-mRNA-1"/>
    </source>
</evidence>
<dbReference type="WBParaSite" id="HNAJ_0001145701-mRNA-1">
    <property type="protein sequence ID" value="HNAJ_0001145701-mRNA-1"/>
    <property type="gene ID" value="HNAJ_0001145701"/>
</dbReference>
<dbReference type="EMBL" id="UZAE01013580">
    <property type="protein sequence ID" value="VDO10475.1"/>
    <property type="molecule type" value="Genomic_DNA"/>
</dbReference>
<gene>
    <name evidence="1" type="ORF">HNAJ_LOCUS11447</name>
</gene>
<name>A0A0R3TUL2_RODNA</name>
<evidence type="ECO:0000313" key="1">
    <source>
        <dbReference type="EMBL" id="VDO10475.1"/>
    </source>
</evidence>
<reference evidence="1 2" key="2">
    <citation type="submission" date="2018-11" db="EMBL/GenBank/DDBJ databases">
        <authorList>
            <consortium name="Pathogen Informatics"/>
        </authorList>
    </citation>
    <scope>NUCLEOTIDE SEQUENCE [LARGE SCALE GENOMIC DNA]</scope>
</reference>
<protein>
    <submittedName>
        <fullName evidence="3">Protein kinase domain-containing protein</fullName>
    </submittedName>
</protein>
<organism evidence="3">
    <name type="scientific">Rodentolepis nana</name>
    <name type="common">Dwarf tapeworm</name>
    <name type="synonym">Hymenolepis nana</name>
    <dbReference type="NCBI Taxonomy" id="102285"/>
    <lineage>
        <taxon>Eukaryota</taxon>
        <taxon>Metazoa</taxon>
        <taxon>Spiralia</taxon>
        <taxon>Lophotrochozoa</taxon>
        <taxon>Platyhelminthes</taxon>
        <taxon>Cestoda</taxon>
        <taxon>Eucestoda</taxon>
        <taxon>Cyclophyllidea</taxon>
        <taxon>Hymenolepididae</taxon>
        <taxon>Rodentolepis</taxon>
    </lineage>
</organism>
<sequence length="93" mass="10115">MASRLKLAQTLGTVHYLEPSLLVVESRPFGCENAYSSELRLGQLGLLAARNSYALRDPHTCTHINSAINIQDAVKEALCDNICAFGHSSLSKL</sequence>
<proteinExistence type="predicted"/>
<dbReference type="Proteomes" id="UP000278807">
    <property type="component" value="Unassembled WGS sequence"/>
</dbReference>
<evidence type="ECO:0000313" key="2">
    <source>
        <dbReference type="Proteomes" id="UP000278807"/>
    </source>
</evidence>
<reference evidence="3" key="1">
    <citation type="submission" date="2017-02" db="UniProtKB">
        <authorList>
            <consortium name="WormBaseParasite"/>
        </authorList>
    </citation>
    <scope>IDENTIFICATION</scope>
</reference>